<evidence type="ECO:0000256" key="3">
    <source>
        <dbReference type="ARBA" id="ARBA00022679"/>
    </source>
</evidence>
<dbReference type="InterPro" id="IPR050834">
    <property type="entry name" value="Glycosyltransf_2"/>
</dbReference>
<comment type="similarity">
    <text evidence="1">Belongs to the glycosyltransferase 2 family.</text>
</comment>
<evidence type="ECO:0000256" key="2">
    <source>
        <dbReference type="ARBA" id="ARBA00022676"/>
    </source>
</evidence>
<evidence type="ECO:0000313" key="6">
    <source>
        <dbReference type="Proteomes" id="UP000014137"/>
    </source>
</evidence>
<proteinExistence type="inferred from homology"/>
<dbReference type="PANTHER" id="PTHR43685:SF5">
    <property type="entry name" value="GLYCOSYLTRANSFERASE EPSE-RELATED"/>
    <property type="match status" value="1"/>
</dbReference>
<name>M2NRX5_9PSEU</name>
<feature type="domain" description="Glycosyltransferase 2-like" evidence="4">
    <location>
        <begin position="8"/>
        <end position="115"/>
    </location>
</feature>
<gene>
    <name evidence="5" type="ORF">C791_5093</name>
</gene>
<dbReference type="PANTHER" id="PTHR43685">
    <property type="entry name" value="GLYCOSYLTRANSFERASE"/>
    <property type="match status" value="1"/>
</dbReference>
<evidence type="ECO:0000259" key="4">
    <source>
        <dbReference type="Pfam" id="PF00535"/>
    </source>
</evidence>
<dbReference type="Gene3D" id="3.90.550.10">
    <property type="entry name" value="Spore Coat Polysaccharide Biosynthesis Protein SpsA, Chain A"/>
    <property type="match status" value="1"/>
</dbReference>
<dbReference type="GO" id="GO:0016757">
    <property type="term" value="F:glycosyltransferase activity"/>
    <property type="evidence" value="ECO:0007669"/>
    <property type="project" value="UniProtKB-KW"/>
</dbReference>
<dbReference type="SUPFAM" id="SSF53448">
    <property type="entry name" value="Nucleotide-diphospho-sugar transferases"/>
    <property type="match status" value="1"/>
</dbReference>
<dbReference type="Proteomes" id="UP000014137">
    <property type="component" value="Unassembled WGS sequence"/>
</dbReference>
<dbReference type="EMBL" id="ANMG01000050">
    <property type="protein sequence ID" value="EMD25084.1"/>
    <property type="molecule type" value="Genomic_DNA"/>
</dbReference>
<organism evidence="5 6">
    <name type="scientific">Amycolatopsis azurea DSM 43854</name>
    <dbReference type="NCBI Taxonomy" id="1238180"/>
    <lineage>
        <taxon>Bacteria</taxon>
        <taxon>Bacillati</taxon>
        <taxon>Actinomycetota</taxon>
        <taxon>Actinomycetes</taxon>
        <taxon>Pseudonocardiales</taxon>
        <taxon>Pseudonocardiaceae</taxon>
        <taxon>Amycolatopsis</taxon>
    </lineage>
</organism>
<dbReference type="InterPro" id="IPR001173">
    <property type="entry name" value="Glyco_trans_2-like"/>
</dbReference>
<comment type="caution">
    <text evidence="5">The sequence shown here is derived from an EMBL/GenBank/DDBJ whole genome shotgun (WGS) entry which is preliminary data.</text>
</comment>
<dbReference type="Pfam" id="PF00535">
    <property type="entry name" value="Glycos_transf_2"/>
    <property type="match status" value="1"/>
</dbReference>
<evidence type="ECO:0000313" key="5">
    <source>
        <dbReference type="EMBL" id="EMD25084.1"/>
    </source>
</evidence>
<keyword evidence="2" id="KW-0328">Glycosyltransferase</keyword>
<reference evidence="5 6" key="1">
    <citation type="submission" date="2012-10" db="EMBL/GenBank/DDBJ databases">
        <title>Genome assembly of Amycolatopsis azurea DSM 43854.</title>
        <authorList>
            <person name="Khatri I."/>
            <person name="Kaur I."/>
            <person name="Subramanian S."/>
            <person name="Mayilraj S."/>
        </authorList>
    </citation>
    <scope>NUCLEOTIDE SEQUENCE [LARGE SCALE GENOMIC DNA]</scope>
    <source>
        <strain evidence="5 6">DSM 43854</strain>
    </source>
</reference>
<protein>
    <recommendedName>
        <fullName evidence="4">Glycosyltransferase 2-like domain-containing protein</fullName>
    </recommendedName>
</protein>
<dbReference type="PATRIC" id="fig|1238180.3.peg.5008"/>
<dbReference type="InterPro" id="IPR029044">
    <property type="entry name" value="Nucleotide-diphossugar_trans"/>
</dbReference>
<keyword evidence="3" id="KW-0808">Transferase</keyword>
<accession>M2NRX5</accession>
<evidence type="ECO:0000256" key="1">
    <source>
        <dbReference type="ARBA" id="ARBA00006739"/>
    </source>
</evidence>
<sequence>MAIMPVISVITPIHPPSLPHLAEAYGSLVAQELPPGWSWEWVVQEDGETGLLDGALSPDERVLPGSSRRGGPGVARMMAMSRASGELIKALDADDLLAPGALARDIAALEDPAIGWTTCRVLDLFPDGTTAGVDSDPEEGPIERGAILRYWQRNGYVSSVVAGTLCIRRELLLRLGGWMALPASEDTGLVLAANASADGWFLATCGMFYRKWDGQVTASAAHNDDKERLARMKLIEERAELMLAGQPWRTASASAVATQPSRALG</sequence>
<dbReference type="AlphaFoldDB" id="M2NRX5"/>